<proteinExistence type="predicted"/>
<gene>
    <name evidence="6" type="ORF">OMM_07786</name>
</gene>
<reference evidence="7" key="1">
    <citation type="submission" date="2012-11" db="EMBL/GenBank/DDBJ databases">
        <authorList>
            <person name="Lucero-Rivera Y.E."/>
            <person name="Tovar-Ramirez D."/>
        </authorList>
    </citation>
    <scope>NUCLEOTIDE SEQUENCE [LARGE SCALE GENOMIC DNA]</scope>
    <source>
        <strain evidence="7">Araruama</strain>
    </source>
</reference>
<evidence type="ECO:0000259" key="4">
    <source>
        <dbReference type="Pfam" id="PF08263"/>
    </source>
</evidence>
<feature type="non-terminal residue" evidence="6">
    <location>
        <position position="2738"/>
    </location>
</feature>
<evidence type="ECO:0000313" key="7">
    <source>
        <dbReference type="Proteomes" id="UP000189670"/>
    </source>
</evidence>
<keyword evidence="1" id="KW-0433">Leucine-rich repeat</keyword>
<organism evidence="6 7">
    <name type="scientific">Candidatus Magnetoglobus multicellularis str. Araruama</name>
    <dbReference type="NCBI Taxonomy" id="890399"/>
    <lineage>
        <taxon>Bacteria</taxon>
        <taxon>Pseudomonadati</taxon>
        <taxon>Thermodesulfobacteriota</taxon>
        <taxon>Desulfobacteria</taxon>
        <taxon>Desulfobacterales</taxon>
        <taxon>Desulfobacteraceae</taxon>
        <taxon>Candidatus Magnetoglobus</taxon>
    </lineage>
</organism>
<keyword evidence="3" id="KW-0677">Repeat</keyword>
<dbReference type="InterPro" id="IPR003591">
    <property type="entry name" value="Leu-rich_rpt_typical-subtyp"/>
</dbReference>
<keyword evidence="2" id="KW-0732">Signal</keyword>
<dbReference type="Pfam" id="PF13855">
    <property type="entry name" value="LRR_8"/>
    <property type="match status" value="4"/>
</dbReference>
<feature type="domain" description="Leucine-rich repeat-containing N-terminal plant-type" evidence="4">
    <location>
        <begin position="653"/>
        <end position="693"/>
    </location>
</feature>
<evidence type="ECO:0000313" key="6">
    <source>
        <dbReference type="EMBL" id="ETR71969.1"/>
    </source>
</evidence>
<evidence type="ECO:0008006" key="8">
    <source>
        <dbReference type="Google" id="ProtNLM"/>
    </source>
</evidence>
<dbReference type="Gene3D" id="3.40.50.1460">
    <property type="match status" value="1"/>
</dbReference>
<evidence type="ECO:0000256" key="3">
    <source>
        <dbReference type="ARBA" id="ARBA00022737"/>
    </source>
</evidence>
<dbReference type="InterPro" id="IPR001611">
    <property type="entry name" value="Leu-rich_rpt"/>
</dbReference>
<name>A0A1V1PAN1_9BACT</name>
<evidence type="ECO:0000259" key="5">
    <source>
        <dbReference type="Pfam" id="PF23598"/>
    </source>
</evidence>
<dbReference type="GO" id="GO:0009274">
    <property type="term" value="C:peptidoglycan-based cell wall"/>
    <property type="evidence" value="ECO:0007669"/>
    <property type="project" value="UniProtKB-ARBA"/>
</dbReference>
<feature type="domain" description="Disease resistance R13L4/SHOC-2-like LRR" evidence="5">
    <location>
        <begin position="703"/>
        <end position="800"/>
    </location>
</feature>
<dbReference type="GO" id="GO:0006508">
    <property type="term" value="P:proteolysis"/>
    <property type="evidence" value="ECO:0007669"/>
    <property type="project" value="InterPro"/>
</dbReference>
<dbReference type="PANTHER" id="PTHR48051:SF1">
    <property type="entry name" value="RAS SUPPRESSOR PROTEIN 1"/>
    <property type="match status" value="1"/>
</dbReference>
<dbReference type="SUPFAM" id="SSF52058">
    <property type="entry name" value="L domain-like"/>
    <property type="match status" value="5"/>
</dbReference>
<evidence type="ECO:0000256" key="2">
    <source>
        <dbReference type="ARBA" id="ARBA00022729"/>
    </source>
</evidence>
<feature type="domain" description="Leucine-rich repeat-containing N-terminal plant-type" evidence="4">
    <location>
        <begin position="1016"/>
        <end position="1056"/>
    </location>
</feature>
<dbReference type="SMART" id="SM00364">
    <property type="entry name" value="LRR_BAC"/>
    <property type="match status" value="32"/>
</dbReference>
<dbReference type="Gene3D" id="3.80.10.10">
    <property type="entry name" value="Ribonuclease Inhibitor"/>
    <property type="match status" value="7"/>
</dbReference>
<dbReference type="FunFam" id="3.80.10.10:FF:001164">
    <property type="entry name" value="GH01279p"/>
    <property type="match status" value="1"/>
</dbReference>
<dbReference type="Pfam" id="PF01650">
    <property type="entry name" value="Peptidase_C13"/>
    <property type="match status" value="1"/>
</dbReference>
<comment type="caution">
    <text evidence="6">The sequence shown here is derived from an EMBL/GenBank/DDBJ whole genome shotgun (WGS) entry which is preliminary data.</text>
</comment>
<dbReference type="PROSITE" id="PS51450">
    <property type="entry name" value="LRR"/>
    <property type="match status" value="14"/>
</dbReference>
<dbReference type="InterPro" id="IPR050216">
    <property type="entry name" value="LRR_domain-containing"/>
</dbReference>
<dbReference type="InterPro" id="IPR055414">
    <property type="entry name" value="LRR_R13L4/SHOC2-like"/>
</dbReference>
<dbReference type="Proteomes" id="UP000189670">
    <property type="component" value="Unassembled WGS sequence"/>
</dbReference>
<dbReference type="PANTHER" id="PTHR48051">
    <property type="match status" value="1"/>
</dbReference>
<dbReference type="SMART" id="SM00365">
    <property type="entry name" value="LRR_SD22"/>
    <property type="match status" value="18"/>
</dbReference>
<accession>A0A1V1PAN1</accession>
<dbReference type="InterPro" id="IPR001096">
    <property type="entry name" value="Peptidase_C13"/>
</dbReference>
<evidence type="ECO:0000256" key="1">
    <source>
        <dbReference type="ARBA" id="ARBA00022614"/>
    </source>
</evidence>
<dbReference type="InterPro" id="IPR013210">
    <property type="entry name" value="LRR_N_plant-typ"/>
</dbReference>
<dbReference type="Pfam" id="PF23598">
    <property type="entry name" value="LRR_14"/>
    <property type="match status" value="2"/>
</dbReference>
<protein>
    <recommendedName>
        <fullName evidence="8">Leucine-rich repeat protein</fullName>
    </recommendedName>
</protein>
<dbReference type="Pfam" id="PF08263">
    <property type="entry name" value="LRRNT_2"/>
    <property type="match status" value="2"/>
</dbReference>
<dbReference type="GO" id="GO:0005737">
    <property type="term" value="C:cytoplasm"/>
    <property type="evidence" value="ECO:0007669"/>
    <property type="project" value="TreeGrafter"/>
</dbReference>
<dbReference type="EMBL" id="ATBP01000199">
    <property type="protein sequence ID" value="ETR71969.1"/>
    <property type="molecule type" value="Genomic_DNA"/>
</dbReference>
<dbReference type="GO" id="GO:0008233">
    <property type="term" value="F:peptidase activity"/>
    <property type="evidence" value="ECO:0007669"/>
    <property type="project" value="InterPro"/>
</dbReference>
<sequence>MAITGFAMNASFANQYNYTIPDSPEVFFFEMNTWDELGWTEIEIEDDMPIGSWSIDFTWNTDIDFYEAGSFHVMSPSGTTATIVSGVQGGSYSISSEKFNNTPSKGIWRFWIADSWYAGTSQALNITMKIEPAIYLTFTIPESAVEGSGVHSGIVSATPAPDNDLVVELSASSSADLSVQQTVIIPSGKDQAVFEFIVHDDILLDGKATVLMTASTPDYADGKAEIIIFDNETADVSIVLPDHAVEGETVQGTIISAQPVDGNVDVYLSSTDTQVMTVQEIVTIPYGLTSVVFDAKGVVDGILDDVQTVEVHASVNGKDSGATSINVMDNGEIFINIPDSPMPDHYQRPKNTWETYQWTEINVDHQRPILDWKIAYKWDSYRQNAQPDTFYARSPSGTQFIITSGALSDEYEISSQAFNGENVNGIWRFWIEDSMIYFSDRATNITMKVKTPVSFLKLELPESVPENIGSFTGTVIVEPVSDKNLTIDLNIVSPDNAVKSSVIIPSGSRYADFSVSITDNILVQGPFTYEITASSPDYYTHTAHTLIFDDENVVLTVTAPENVSEGSDADDGIITLDRAVDRDLTIALISSHPEVIKIPETVTIVKGSSSTSFPITAIFNAHTAMESVLITSSVPGWDDTSDTITVLPLMIPESERQALIDFYYSTDGDNWQYNTNWLGDRGTECSWWKVTCNDDATHVVQIEMRRVNMGNNLKGTIPESIVNLQHLSILDLRSNNISNLPDNFGNLSQLTRLIINSNDLLSLPDSFGNLQKLNELDLRHNQLKSLPESFEKLSHLSSLQLEGNNFPELNFDFLPFVSEGVQTTQGIFTISQISPRDITITLASSNTNEIIINDSVIMPAGVTQVTTDLTIVDDTLLDGSQQVIIETTFMLSQLETVIEQLNLHKTHQMTVHDNEKAIISLEFPKKINEADGNLFQGKVILDRPADRNIIIPLFSTNLEVLDFQDSITIPQGLTSVIFNMNIKDYKAIETITVTAFVENWTAAETTIDIEPIMISESERQALIDLFHSTNGHYWAVKDNWLGGRGSECDWKGIKCDDQKQHVVKIILPGNNLSGDIPESFSNLSYLEHIDFSNNYLRNLPDSIAFLSHLTSLQIPDNQLSHLPDGLCDLSALSELNVSYNQLNTLPERIGNLQSLSKFNLSWNRLSSLPESLFNIDSLSELNLSDNNLNNISESLGNLKFLSRLDLSNNQLSRLPESVELLTYLYELYISHNNLIELPDIIGKLEGLEKLDASNNRLSSISICLEAEEIWILTLNLSNNQFQSLPENIGQLMYLGELNISHNQLSELPESFANLMGLVYLNLSNNQLSNLPECFGNFMNLFSLYVSNNLLTSVPESLASLMFLTTLDLSNNNINAIPEGFSGFTSLETLDLSHNEITFLPDIFYNYYSLFNLDISDNQLSSLPNSFSALEFLRNFNISNNQLLSLPDNMGIMLFLTNFSASNNQISSLPENIGDFSELSEFDISNNQLTGIPDSLANNRSLEKLNLSNNKLSSLPSNFIQSDKLNTLDLSKNQLTSLPESIGMIRSLKKLLLTGNLLTILPDSIGNLSHLSILEIESNHLNRFPESFYDLSNLTEIHARENQLDNLPESISQLKNLSILDLSKNKLTQIPLNLGEINALTELNLADNMLRLLPDSLSNIKDLENLNLSYNQLYRLPSNLGNLDNLKILNISNNELFQLPDSFGHLQKLSDIDLSTNQLTQLPECFYDLDNLEKIDLAENQLNQISEKIINLIKLRELILSNNNLGGYIDLSTSEMINLPQNLFNLTNLRKLMLDDNKLETLPENIDNLSQLKYLSFANNSLYLFDGTKYNEVERKDLLSTLPIRIRSICNLSNLSSLNLANTVYYDDYVIKKYSIDTSMLEIPEEFVKLKNLIFIDLSGTSLYTTSPEIEAIIHEKSNNWSNNHPVSIPETEELKIKYITSTSDNLTYSLNSTIAVEIVMTQPVRLENGNMIVTLDIGWRKEDIVIQPFDLSDTIKFSYIVKEGDFIRGLTVESIRFAGHATLRNDRGEKANMSLEDIINLDQMKSVYVDGTIPEVSITYPIKPCIDQLNSIQGTSADISSDYSLMLTISDMEGEEIWTHSQAFIRPLMDWELNLPSNICTENTSYTIKAKIIDFAGNKSETTQNFTFGKKSSTITTSLSENTIMLGQRFKISGMISPAENVTGAKVIVNIKPPFKAALGVPVYANADGTFEYDLQCDDINHAGSWSVFANWEGTSCLDNATSESVALTVIEADCSIVLDSTNNAIKLGNSVSITGKVKTEYYCENLMTNIPVSLRITGPSTTVEIKTKTNDKWGAFNLKNYMGINELGAWTVQASIVTDAYEEHFPAYTPTYSSPIKIEVVESAGYAIIVQGKITSEEGLDSHNKTANAVYHHLKQRGLLDKDILYFNYDTNQASYKITDQVLSALAEDNVPPNLIDLLKKMKDIAFPGENEFLNQLESLDDQMLQYQSQILEQSSQPIEIDGLPTKNAIRKAIVEDMPQIMAGQPANLYIVMVDHGTEDTFYIEPDTIADHELDGWLTELENSPGWNQEIVVMLGFCFSGSFIDQLSKPNRIIIASAGPNEFSYKGPLDQDNIREGEYFLAEFFKSVAMGKNVKESFAEAVIQTEIFTDKGDQGSVNAPPYFDNSAQHPLLDDNGDKKGTNNVTETSIDGDLAKEITIGVSPMSMNDLGDVILTEVTDAIFLGSDETSTDKIWAKVSDGQRLLSLWLEVKSPDFVP</sequence>
<dbReference type="PRINTS" id="PR00019">
    <property type="entry name" value="LEURICHRPT"/>
</dbReference>
<dbReference type="InterPro" id="IPR032675">
    <property type="entry name" value="LRR_dom_sf"/>
</dbReference>
<dbReference type="SMART" id="SM00369">
    <property type="entry name" value="LRR_TYP"/>
    <property type="match status" value="32"/>
</dbReference>
<dbReference type="Pfam" id="PF00560">
    <property type="entry name" value="LRR_1"/>
    <property type="match status" value="1"/>
</dbReference>
<feature type="domain" description="Disease resistance R13L4/SHOC-2-like LRR" evidence="5">
    <location>
        <begin position="1181"/>
        <end position="1256"/>
    </location>
</feature>